<dbReference type="EMBL" id="JXRQ01000015">
    <property type="protein sequence ID" value="KIL51659.1"/>
    <property type="molecule type" value="Genomic_DNA"/>
</dbReference>
<feature type="domain" description="Activator of Hsp90 ATPase homologue 1/2-like C-terminal" evidence="2">
    <location>
        <begin position="18"/>
        <end position="162"/>
    </location>
</feature>
<keyword evidence="4" id="KW-1185">Reference proteome</keyword>
<organism evidence="3 4">
    <name type="scientific">Jeotgalibacillus alimentarius</name>
    <dbReference type="NCBI Taxonomy" id="135826"/>
    <lineage>
        <taxon>Bacteria</taxon>
        <taxon>Bacillati</taxon>
        <taxon>Bacillota</taxon>
        <taxon>Bacilli</taxon>
        <taxon>Bacillales</taxon>
        <taxon>Caryophanaceae</taxon>
        <taxon>Jeotgalibacillus</taxon>
    </lineage>
</organism>
<name>A0A0C2SCH1_9BACL</name>
<protein>
    <submittedName>
        <fullName evidence="3">Activator of HSP90 ATPase 1 family protein</fullName>
    </submittedName>
</protein>
<gene>
    <name evidence="3" type="ORF">KP77_11710</name>
</gene>
<sequence>MNVKTEGTKLIIERTYSVSQERLFEAFTTSSELEAWWGPKGWKTTNKRFDFEPGGHWHYCMKCEDQNQGDFYGMESWGLAKFKEIHAPERFLYEDMFSDEDGNVNPELPGMDIEVAFVQVEGGTQLITTTFFDSVESLEKLSEMGMVEGTASQMDRLEEYLK</sequence>
<evidence type="ECO:0000259" key="2">
    <source>
        <dbReference type="Pfam" id="PF08327"/>
    </source>
</evidence>
<evidence type="ECO:0000256" key="1">
    <source>
        <dbReference type="ARBA" id="ARBA00006817"/>
    </source>
</evidence>
<dbReference type="InterPro" id="IPR013538">
    <property type="entry name" value="ASHA1/2-like_C"/>
</dbReference>
<reference evidence="3 4" key="1">
    <citation type="submission" date="2015-01" db="EMBL/GenBank/DDBJ databases">
        <title>Genome sequence of Jeotgalibacillus alimentarius.</title>
        <authorList>
            <person name="Goh K.M."/>
            <person name="Chan K.-G."/>
            <person name="Yaakop A.S."/>
            <person name="Ee R."/>
            <person name="Gan H.M."/>
            <person name="Chan C.S."/>
        </authorList>
    </citation>
    <scope>NUCLEOTIDE SEQUENCE [LARGE SCALE GENOMIC DNA]</scope>
    <source>
        <strain evidence="3 4">YKJ-13</strain>
    </source>
</reference>
<comment type="caution">
    <text evidence="3">The sequence shown here is derived from an EMBL/GenBank/DDBJ whole genome shotgun (WGS) entry which is preliminary data.</text>
</comment>
<accession>A0A0C2SCH1</accession>
<dbReference type="Proteomes" id="UP000031950">
    <property type="component" value="Unassembled WGS sequence"/>
</dbReference>
<proteinExistence type="inferred from homology"/>
<dbReference type="InterPro" id="IPR023393">
    <property type="entry name" value="START-like_dom_sf"/>
</dbReference>
<dbReference type="PATRIC" id="fig|135826.4.peg.1166"/>
<dbReference type="Gene3D" id="3.30.530.20">
    <property type="match status" value="1"/>
</dbReference>
<dbReference type="OrthoDB" id="118413at2"/>
<evidence type="ECO:0000313" key="4">
    <source>
        <dbReference type="Proteomes" id="UP000031950"/>
    </source>
</evidence>
<dbReference type="RefSeq" id="WP_041121746.1">
    <property type="nucleotide sequence ID" value="NZ_JXRQ01000015.1"/>
</dbReference>
<evidence type="ECO:0000313" key="3">
    <source>
        <dbReference type="EMBL" id="KIL51659.1"/>
    </source>
</evidence>
<dbReference type="SUPFAM" id="SSF55961">
    <property type="entry name" value="Bet v1-like"/>
    <property type="match status" value="1"/>
</dbReference>
<dbReference type="AlphaFoldDB" id="A0A0C2SCH1"/>
<dbReference type="CDD" id="cd07814">
    <property type="entry name" value="SRPBCC_CalC_Aha1-like"/>
    <property type="match status" value="1"/>
</dbReference>
<comment type="similarity">
    <text evidence="1">Belongs to the AHA1 family.</text>
</comment>
<dbReference type="Pfam" id="PF08327">
    <property type="entry name" value="AHSA1"/>
    <property type="match status" value="1"/>
</dbReference>
<dbReference type="STRING" id="135826.KP77_11710"/>